<keyword evidence="4" id="KW-0227">DNA damage</keyword>
<comment type="catalytic activity">
    <reaction evidence="6">
        <text>a 6-O-methyl-2'-deoxyguanosine in DNA + L-cysteinyl-[protein] = S-methyl-L-cysteinyl-[protein] + a 2'-deoxyguanosine in DNA</text>
        <dbReference type="Rhea" id="RHEA:24000"/>
        <dbReference type="Rhea" id="RHEA-COMP:10131"/>
        <dbReference type="Rhea" id="RHEA-COMP:10132"/>
        <dbReference type="Rhea" id="RHEA-COMP:11367"/>
        <dbReference type="Rhea" id="RHEA-COMP:11368"/>
        <dbReference type="ChEBI" id="CHEBI:29950"/>
        <dbReference type="ChEBI" id="CHEBI:82612"/>
        <dbReference type="ChEBI" id="CHEBI:85445"/>
        <dbReference type="ChEBI" id="CHEBI:85448"/>
        <dbReference type="EC" id="2.1.1.63"/>
    </reaction>
</comment>
<dbReference type="InterPro" id="IPR036217">
    <property type="entry name" value="MethylDNA_cys_MeTrfase_DNAb"/>
</dbReference>
<reference evidence="10" key="1">
    <citation type="journal article" date="2019" name="Int. J. Syst. Evol. Microbiol.">
        <title>The Global Catalogue of Microorganisms (GCM) 10K type strain sequencing project: providing services to taxonomists for standard genome sequencing and annotation.</title>
        <authorList>
            <consortium name="The Broad Institute Genomics Platform"/>
            <consortium name="The Broad Institute Genome Sequencing Center for Infectious Disease"/>
            <person name="Wu L."/>
            <person name="Ma J."/>
        </authorList>
    </citation>
    <scope>NUCLEOTIDE SEQUENCE [LARGE SCALE GENOMIC DNA]</scope>
    <source>
        <strain evidence="10">JCM 18304</strain>
    </source>
</reference>
<dbReference type="SUPFAM" id="SSF46767">
    <property type="entry name" value="Methylated DNA-protein cysteine methyltransferase, C-terminal domain"/>
    <property type="match status" value="1"/>
</dbReference>
<organism evidence="9 10">
    <name type="scientific">Rugosimonospora acidiphila</name>
    <dbReference type="NCBI Taxonomy" id="556531"/>
    <lineage>
        <taxon>Bacteria</taxon>
        <taxon>Bacillati</taxon>
        <taxon>Actinomycetota</taxon>
        <taxon>Actinomycetes</taxon>
        <taxon>Micromonosporales</taxon>
        <taxon>Micromonosporaceae</taxon>
        <taxon>Rugosimonospora</taxon>
    </lineage>
</organism>
<gene>
    <name evidence="9" type="ORF">GCM10023322_23630</name>
</gene>
<dbReference type="PANTHER" id="PTHR10815">
    <property type="entry name" value="METHYLATED-DNA--PROTEIN-CYSTEINE METHYLTRANSFERASE"/>
    <property type="match status" value="1"/>
</dbReference>
<dbReference type="Pfam" id="PF01035">
    <property type="entry name" value="DNA_binding_1"/>
    <property type="match status" value="1"/>
</dbReference>
<dbReference type="InterPro" id="IPR008332">
    <property type="entry name" value="MethylG_MeTrfase_N"/>
</dbReference>
<dbReference type="RefSeq" id="WP_345628826.1">
    <property type="nucleotide sequence ID" value="NZ_BAABJQ010000005.1"/>
</dbReference>
<keyword evidence="3" id="KW-0808">Transferase</keyword>
<dbReference type="NCBIfam" id="TIGR00589">
    <property type="entry name" value="ogt"/>
    <property type="match status" value="1"/>
</dbReference>
<name>A0ABP9RR11_9ACTN</name>
<dbReference type="InterPro" id="IPR036388">
    <property type="entry name" value="WH-like_DNA-bd_sf"/>
</dbReference>
<sequence length="166" mass="17496">MNTITIDTPAGPLSVAGSDGAVVAAGFTADSAELAALVPPELRDGADADLDLVAESVRAYFDGDLTAIDRVPVRQRTGGEFRARAWDVLRTVPAGSPISYAEYAGRAGRPAAVRAAAQACARNAVVLFVPCHRVVRTGGALGGYRWGIHVKRWLLTHEGRVTETRS</sequence>
<evidence type="ECO:0000313" key="10">
    <source>
        <dbReference type="Proteomes" id="UP001501570"/>
    </source>
</evidence>
<proteinExistence type="predicted"/>
<keyword evidence="10" id="KW-1185">Reference proteome</keyword>
<evidence type="ECO:0000256" key="3">
    <source>
        <dbReference type="ARBA" id="ARBA00022679"/>
    </source>
</evidence>
<keyword evidence="2" id="KW-0489">Methyltransferase</keyword>
<keyword evidence="5" id="KW-0234">DNA repair</keyword>
<evidence type="ECO:0000256" key="4">
    <source>
        <dbReference type="ARBA" id="ARBA00022763"/>
    </source>
</evidence>
<evidence type="ECO:0000256" key="2">
    <source>
        <dbReference type="ARBA" id="ARBA00022603"/>
    </source>
</evidence>
<evidence type="ECO:0000256" key="1">
    <source>
        <dbReference type="ARBA" id="ARBA00001286"/>
    </source>
</evidence>
<feature type="domain" description="Methylguanine DNA methyltransferase ribonuclease-like" evidence="8">
    <location>
        <begin position="5"/>
        <end position="74"/>
    </location>
</feature>
<evidence type="ECO:0000259" key="7">
    <source>
        <dbReference type="Pfam" id="PF01035"/>
    </source>
</evidence>
<comment type="catalytic activity">
    <reaction evidence="1">
        <text>a 4-O-methyl-thymidine in DNA + L-cysteinyl-[protein] = a thymidine in DNA + S-methyl-L-cysteinyl-[protein]</text>
        <dbReference type="Rhea" id="RHEA:53428"/>
        <dbReference type="Rhea" id="RHEA-COMP:10131"/>
        <dbReference type="Rhea" id="RHEA-COMP:10132"/>
        <dbReference type="Rhea" id="RHEA-COMP:13555"/>
        <dbReference type="Rhea" id="RHEA-COMP:13556"/>
        <dbReference type="ChEBI" id="CHEBI:29950"/>
        <dbReference type="ChEBI" id="CHEBI:82612"/>
        <dbReference type="ChEBI" id="CHEBI:137386"/>
        <dbReference type="ChEBI" id="CHEBI:137387"/>
        <dbReference type="EC" id="2.1.1.63"/>
    </reaction>
</comment>
<comment type="caution">
    <text evidence="9">The sequence shown here is derived from an EMBL/GenBank/DDBJ whole genome shotgun (WGS) entry which is preliminary data.</text>
</comment>
<dbReference type="PROSITE" id="PS00374">
    <property type="entry name" value="MGMT"/>
    <property type="match status" value="1"/>
</dbReference>
<evidence type="ECO:0000256" key="5">
    <source>
        <dbReference type="ARBA" id="ARBA00023204"/>
    </source>
</evidence>
<dbReference type="InterPro" id="IPR014048">
    <property type="entry name" value="MethylDNA_cys_MeTrfase_DNA-bd"/>
</dbReference>
<dbReference type="InterPro" id="IPR036631">
    <property type="entry name" value="MGMT_N_sf"/>
</dbReference>
<dbReference type="Gene3D" id="1.10.10.10">
    <property type="entry name" value="Winged helix-like DNA-binding domain superfamily/Winged helix DNA-binding domain"/>
    <property type="match status" value="1"/>
</dbReference>
<protein>
    <submittedName>
        <fullName evidence="9">Methylated-DNA--[protein]-cysteine S-methyltransferase</fullName>
    </submittedName>
</protein>
<feature type="domain" description="Methylated-DNA-[protein]-cysteine S-methyltransferase DNA binding" evidence="7">
    <location>
        <begin position="80"/>
        <end position="159"/>
    </location>
</feature>
<dbReference type="Proteomes" id="UP001501570">
    <property type="component" value="Unassembled WGS sequence"/>
</dbReference>
<dbReference type="PANTHER" id="PTHR10815:SF14">
    <property type="entry name" value="BIFUNCTIONAL TRANSCRIPTIONAL ACTIVATOR_DNA REPAIR ENZYME ADA"/>
    <property type="match status" value="1"/>
</dbReference>
<evidence type="ECO:0000256" key="6">
    <source>
        <dbReference type="ARBA" id="ARBA00049348"/>
    </source>
</evidence>
<dbReference type="Pfam" id="PF02870">
    <property type="entry name" value="Methyltransf_1N"/>
    <property type="match status" value="1"/>
</dbReference>
<dbReference type="SUPFAM" id="SSF53155">
    <property type="entry name" value="Methylated DNA-protein cysteine methyltransferase domain"/>
    <property type="match status" value="1"/>
</dbReference>
<evidence type="ECO:0000259" key="8">
    <source>
        <dbReference type="Pfam" id="PF02870"/>
    </source>
</evidence>
<evidence type="ECO:0000313" key="9">
    <source>
        <dbReference type="EMBL" id="GAA5183707.1"/>
    </source>
</evidence>
<accession>A0ABP9RR11</accession>
<dbReference type="InterPro" id="IPR001497">
    <property type="entry name" value="MethylDNA_cys_MeTrfase_AS"/>
</dbReference>
<dbReference type="CDD" id="cd06445">
    <property type="entry name" value="ATase"/>
    <property type="match status" value="1"/>
</dbReference>
<dbReference type="EMBL" id="BAABJQ010000005">
    <property type="protein sequence ID" value="GAA5183707.1"/>
    <property type="molecule type" value="Genomic_DNA"/>
</dbReference>